<dbReference type="GO" id="GO:0006400">
    <property type="term" value="P:tRNA modification"/>
    <property type="evidence" value="ECO:0007669"/>
    <property type="project" value="UniProtKB-UniRule"/>
</dbReference>
<dbReference type="Gene3D" id="3.40.50.620">
    <property type="entry name" value="HUPs"/>
    <property type="match status" value="1"/>
</dbReference>
<name>A0A7C6EJT7_UNCW3</name>
<dbReference type="NCBIfam" id="TIGR02433">
    <property type="entry name" value="lysidine_TilS_C"/>
    <property type="match status" value="1"/>
</dbReference>
<comment type="subcellular location">
    <subcellularLocation>
        <location evidence="1 8">Cytoplasm</location>
    </subcellularLocation>
</comment>
<dbReference type="NCBIfam" id="TIGR02432">
    <property type="entry name" value="lysidine_TilS_N"/>
    <property type="match status" value="1"/>
</dbReference>
<comment type="catalytic activity">
    <reaction evidence="7 8">
        <text>cytidine(34) in tRNA(Ile2) + L-lysine + ATP = lysidine(34) in tRNA(Ile2) + AMP + diphosphate + H(+)</text>
        <dbReference type="Rhea" id="RHEA:43744"/>
        <dbReference type="Rhea" id="RHEA-COMP:10625"/>
        <dbReference type="Rhea" id="RHEA-COMP:10670"/>
        <dbReference type="ChEBI" id="CHEBI:15378"/>
        <dbReference type="ChEBI" id="CHEBI:30616"/>
        <dbReference type="ChEBI" id="CHEBI:32551"/>
        <dbReference type="ChEBI" id="CHEBI:33019"/>
        <dbReference type="ChEBI" id="CHEBI:82748"/>
        <dbReference type="ChEBI" id="CHEBI:83665"/>
        <dbReference type="ChEBI" id="CHEBI:456215"/>
        <dbReference type="EC" id="6.3.4.19"/>
    </reaction>
</comment>
<evidence type="ECO:0000256" key="8">
    <source>
        <dbReference type="HAMAP-Rule" id="MF_01161"/>
    </source>
</evidence>
<evidence type="ECO:0000256" key="6">
    <source>
        <dbReference type="ARBA" id="ARBA00022840"/>
    </source>
</evidence>
<evidence type="ECO:0000256" key="7">
    <source>
        <dbReference type="ARBA" id="ARBA00048539"/>
    </source>
</evidence>
<dbReference type="Gene3D" id="1.20.59.20">
    <property type="match status" value="1"/>
</dbReference>
<protein>
    <recommendedName>
        <fullName evidence="8">tRNA(Ile)-lysidine synthase</fullName>
        <ecNumber evidence="8">6.3.4.19</ecNumber>
    </recommendedName>
    <alternativeName>
        <fullName evidence="8">tRNA(Ile)-2-lysyl-cytidine synthase</fullName>
    </alternativeName>
    <alternativeName>
        <fullName evidence="8">tRNA(Ile)-lysidine synthetase</fullName>
    </alternativeName>
</protein>
<evidence type="ECO:0000256" key="3">
    <source>
        <dbReference type="ARBA" id="ARBA00022598"/>
    </source>
</evidence>
<dbReference type="InterPro" id="IPR012094">
    <property type="entry name" value="tRNA_Ile_lys_synt"/>
</dbReference>
<evidence type="ECO:0000256" key="1">
    <source>
        <dbReference type="ARBA" id="ARBA00004496"/>
    </source>
</evidence>
<gene>
    <name evidence="8 10" type="primary">tilS</name>
    <name evidence="10" type="ORF">ENV70_04330</name>
</gene>
<dbReference type="SUPFAM" id="SSF82829">
    <property type="entry name" value="MesJ substrate recognition domain-like"/>
    <property type="match status" value="1"/>
</dbReference>
<dbReference type="GO" id="GO:0005524">
    <property type="term" value="F:ATP binding"/>
    <property type="evidence" value="ECO:0007669"/>
    <property type="project" value="UniProtKB-KW"/>
</dbReference>
<comment type="caution">
    <text evidence="10">The sequence shown here is derived from an EMBL/GenBank/DDBJ whole genome shotgun (WGS) entry which is preliminary data.</text>
</comment>
<sequence>MVDKVLAEVKETIEKYRMFRDVKKAVIGFSSGPDSVCLLDVLKTIYGEKIKFFLVYINHGLRSEWVLKKEEELTASYAKKYQCNFKIIKINVKKGKKGIEAEARERRYRALNGYARKISAPRIVLGHNLDDLLETFFMNLIRGSGNIGLQSIPAVRLPFVRPLINIKKKEIYDYLKKRKLTFSEDISNLNTNIRRNFIRQKIIPQFLKLNPNLYATIKRTIEILHNDEEFLQNIVSGVFKKIVLRKGQGFTLDLNRLMYYNKAIGNRVIMKAIEELKGDLTGVESKHIEALWCLNDKKSGKRICLPYCLYAQKIFDRVFIGIENRGLKNDFNFQLKTDEPVEIGNLVVSAEIVKNFDLKKRQDNCEVFDFSQIYPPLVLRNRRTGDVVKIKNGEKKLKEILNEKRVPANERDDVVILCDQEGILWVLGVYRAYRAFIGQNTKNILKVEFEYTD</sequence>
<evidence type="ECO:0000259" key="9">
    <source>
        <dbReference type="SMART" id="SM00977"/>
    </source>
</evidence>
<keyword evidence="6" id="KW-0067">ATP-binding</keyword>
<dbReference type="SMART" id="SM00977">
    <property type="entry name" value="TilS_C"/>
    <property type="match status" value="1"/>
</dbReference>
<comment type="similarity">
    <text evidence="8">Belongs to the tRNA(Ile)-lysidine synthase family.</text>
</comment>
<feature type="domain" description="Lysidine-tRNA(Ile) synthetase C-terminal" evidence="9">
    <location>
        <begin position="377"/>
        <end position="447"/>
    </location>
</feature>
<evidence type="ECO:0000256" key="2">
    <source>
        <dbReference type="ARBA" id="ARBA00022490"/>
    </source>
</evidence>
<dbReference type="PANTHER" id="PTHR43033">
    <property type="entry name" value="TRNA(ILE)-LYSIDINE SYNTHASE-RELATED"/>
    <property type="match status" value="1"/>
</dbReference>
<comment type="caution">
    <text evidence="8">Lacks conserved residue(s) required for the propagation of feature annotation.</text>
</comment>
<accession>A0A7C6EJT7</accession>
<dbReference type="CDD" id="cd01992">
    <property type="entry name" value="TilS_N"/>
    <property type="match status" value="1"/>
</dbReference>
<comment type="function">
    <text evidence="8">Ligates lysine onto the cytidine present at position 34 of the AUA codon-specific tRNA(Ile) that contains the anticodon CAU, in an ATP-dependent manner. Cytidine is converted to lysidine, thus changing the amino acid specificity of the tRNA from methionine to isoleucine.</text>
</comment>
<dbReference type="AlphaFoldDB" id="A0A7C6EJT7"/>
<proteinExistence type="inferred from homology"/>
<dbReference type="EMBL" id="DTHJ01000088">
    <property type="protein sequence ID" value="HHS62826.1"/>
    <property type="molecule type" value="Genomic_DNA"/>
</dbReference>
<dbReference type="SUPFAM" id="SSF56037">
    <property type="entry name" value="PheT/TilS domain"/>
    <property type="match status" value="1"/>
</dbReference>
<dbReference type="InterPro" id="IPR014729">
    <property type="entry name" value="Rossmann-like_a/b/a_fold"/>
</dbReference>
<evidence type="ECO:0000256" key="5">
    <source>
        <dbReference type="ARBA" id="ARBA00022741"/>
    </source>
</evidence>
<dbReference type="SUPFAM" id="SSF52402">
    <property type="entry name" value="Adenine nucleotide alpha hydrolases-like"/>
    <property type="match status" value="1"/>
</dbReference>
<dbReference type="EC" id="6.3.4.19" evidence="8"/>
<keyword evidence="2 8" id="KW-0963">Cytoplasm</keyword>
<evidence type="ECO:0000256" key="4">
    <source>
        <dbReference type="ARBA" id="ARBA00022694"/>
    </source>
</evidence>
<dbReference type="HAMAP" id="MF_01161">
    <property type="entry name" value="tRNA_Ile_lys_synt"/>
    <property type="match status" value="1"/>
</dbReference>
<organism evidence="10">
    <name type="scientific">candidate division WOR-3 bacterium</name>
    <dbReference type="NCBI Taxonomy" id="2052148"/>
    <lineage>
        <taxon>Bacteria</taxon>
        <taxon>Bacteria division WOR-3</taxon>
    </lineage>
</organism>
<dbReference type="PANTHER" id="PTHR43033:SF1">
    <property type="entry name" value="TRNA(ILE)-LYSIDINE SYNTHASE-RELATED"/>
    <property type="match status" value="1"/>
</dbReference>
<keyword evidence="4 8" id="KW-0819">tRNA processing</keyword>
<evidence type="ECO:0000313" key="10">
    <source>
        <dbReference type="EMBL" id="HHS62826.1"/>
    </source>
</evidence>
<dbReference type="GO" id="GO:0032267">
    <property type="term" value="F:tRNA(Ile)-lysidine synthase activity"/>
    <property type="evidence" value="ECO:0007669"/>
    <property type="project" value="UniProtKB-EC"/>
</dbReference>
<dbReference type="Pfam" id="PF01171">
    <property type="entry name" value="ATP_bind_3"/>
    <property type="match status" value="1"/>
</dbReference>
<dbReference type="GO" id="GO:0005737">
    <property type="term" value="C:cytoplasm"/>
    <property type="evidence" value="ECO:0007669"/>
    <property type="project" value="UniProtKB-SubCell"/>
</dbReference>
<dbReference type="InterPro" id="IPR012795">
    <property type="entry name" value="tRNA_Ile_lys_synt_N"/>
</dbReference>
<dbReference type="Pfam" id="PF11734">
    <property type="entry name" value="TilS_C"/>
    <property type="match status" value="1"/>
</dbReference>
<dbReference type="InterPro" id="IPR012796">
    <property type="entry name" value="Lysidine-tRNA-synth_C"/>
</dbReference>
<keyword evidence="5" id="KW-0547">Nucleotide-binding</keyword>
<keyword evidence="3 8" id="KW-0436">Ligase</keyword>
<dbReference type="InterPro" id="IPR011063">
    <property type="entry name" value="TilS/TtcA_N"/>
</dbReference>
<reference evidence="10" key="1">
    <citation type="journal article" date="2020" name="mSystems">
        <title>Genome- and Community-Level Interaction Insights into Carbon Utilization and Element Cycling Functions of Hydrothermarchaeota in Hydrothermal Sediment.</title>
        <authorList>
            <person name="Zhou Z."/>
            <person name="Liu Y."/>
            <person name="Xu W."/>
            <person name="Pan J."/>
            <person name="Luo Z.H."/>
            <person name="Li M."/>
        </authorList>
    </citation>
    <scope>NUCLEOTIDE SEQUENCE [LARGE SCALE GENOMIC DNA]</scope>
    <source>
        <strain evidence="10">SpSt-783</strain>
    </source>
</reference>